<keyword evidence="2" id="KW-1185">Reference proteome</keyword>
<reference evidence="3" key="1">
    <citation type="submission" date="2017-02" db="UniProtKB">
        <authorList>
            <consortium name="WormBaseParasite"/>
        </authorList>
    </citation>
    <scope>IDENTIFICATION</scope>
</reference>
<sequence length="161" mass="18780">MLSSKVIFRKVARAEGHFFIYIDSLWKINEIYISTSGPVWAYYTNHPSTDHSFVKTFSGDIIAIFEKKRGRKRRREGAKGGERKRRKRGEKKDSCACHTYRFLIYPKLFGAEKAGRDEIGGEKWGRYNIFIHCVLNTNHLFNKLQFKSLHTALACVEIPFE</sequence>
<dbReference type="WBParaSite" id="BTMF_0001452901-mRNA-1">
    <property type="protein sequence ID" value="BTMF_0001452901-mRNA-1"/>
    <property type="gene ID" value="BTMF_0001452901"/>
</dbReference>
<dbReference type="AlphaFoldDB" id="A0A0R3R3D9"/>
<dbReference type="Proteomes" id="UP000280834">
    <property type="component" value="Unassembled WGS sequence"/>
</dbReference>
<reference evidence="1 2" key="2">
    <citation type="submission" date="2018-11" db="EMBL/GenBank/DDBJ databases">
        <authorList>
            <consortium name="Pathogen Informatics"/>
        </authorList>
    </citation>
    <scope>NUCLEOTIDE SEQUENCE [LARGE SCALE GENOMIC DNA]</scope>
</reference>
<dbReference type="EMBL" id="UZAG01019239">
    <property type="protein sequence ID" value="VDO42931.1"/>
    <property type="molecule type" value="Genomic_DNA"/>
</dbReference>
<evidence type="ECO:0000313" key="2">
    <source>
        <dbReference type="Proteomes" id="UP000280834"/>
    </source>
</evidence>
<evidence type="ECO:0000313" key="1">
    <source>
        <dbReference type="EMBL" id="VDO42931.1"/>
    </source>
</evidence>
<organism evidence="3">
    <name type="scientific">Brugia timori</name>
    <dbReference type="NCBI Taxonomy" id="42155"/>
    <lineage>
        <taxon>Eukaryota</taxon>
        <taxon>Metazoa</taxon>
        <taxon>Ecdysozoa</taxon>
        <taxon>Nematoda</taxon>
        <taxon>Chromadorea</taxon>
        <taxon>Rhabditida</taxon>
        <taxon>Spirurina</taxon>
        <taxon>Spiruromorpha</taxon>
        <taxon>Filarioidea</taxon>
        <taxon>Onchocercidae</taxon>
        <taxon>Brugia</taxon>
    </lineage>
</organism>
<protein>
    <submittedName>
        <fullName evidence="1 3">Uncharacterized protein</fullName>
    </submittedName>
</protein>
<name>A0A0R3R3D9_9BILA</name>
<gene>
    <name evidence="1" type="ORF">BTMF_LOCUS12524</name>
</gene>
<proteinExistence type="predicted"/>
<evidence type="ECO:0000313" key="3">
    <source>
        <dbReference type="WBParaSite" id="BTMF_0001452901-mRNA-1"/>
    </source>
</evidence>
<accession>A0A0R3R3D9</accession>